<feature type="compositionally biased region" description="Basic and acidic residues" evidence="1">
    <location>
        <begin position="10"/>
        <end position="34"/>
    </location>
</feature>
<feature type="compositionally biased region" description="Low complexity" evidence="1">
    <location>
        <begin position="96"/>
        <end position="108"/>
    </location>
</feature>
<organism evidence="2">
    <name type="scientific">Neobodo designis</name>
    <name type="common">Flagellated protozoan</name>
    <name type="synonym">Bodo designis</name>
    <dbReference type="NCBI Taxonomy" id="312471"/>
    <lineage>
        <taxon>Eukaryota</taxon>
        <taxon>Discoba</taxon>
        <taxon>Euglenozoa</taxon>
        <taxon>Kinetoplastea</taxon>
        <taxon>Metakinetoplastina</taxon>
        <taxon>Neobodonida</taxon>
        <taxon>Neobodo</taxon>
    </lineage>
</organism>
<dbReference type="EMBL" id="HBGF01017517">
    <property type="protein sequence ID" value="CAD9109630.1"/>
    <property type="molecule type" value="Transcribed_RNA"/>
</dbReference>
<gene>
    <name evidence="2" type="ORF">NDES1114_LOCUS11512</name>
</gene>
<protein>
    <submittedName>
        <fullName evidence="2">Uncharacterized protein</fullName>
    </submittedName>
</protein>
<feature type="compositionally biased region" description="Low complexity" evidence="1">
    <location>
        <begin position="118"/>
        <end position="134"/>
    </location>
</feature>
<dbReference type="AlphaFoldDB" id="A0A7S1LNX9"/>
<accession>A0A7S1LNX9</accession>
<proteinExistence type="predicted"/>
<feature type="region of interest" description="Disordered" evidence="1">
    <location>
        <begin position="1"/>
        <end position="184"/>
    </location>
</feature>
<evidence type="ECO:0000256" key="1">
    <source>
        <dbReference type="SAM" id="MobiDB-lite"/>
    </source>
</evidence>
<evidence type="ECO:0000313" key="2">
    <source>
        <dbReference type="EMBL" id="CAD9109630.1"/>
    </source>
</evidence>
<feature type="compositionally biased region" description="Polar residues" evidence="1">
    <location>
        <begin position="136"/>
        <end position="152"/>
    </location>
</feature>
<feature type="compositionally biased region" description="Basic and acidic residues" evidence="1">
    <location>
        <begin position="67"/>
        <end position="84"/>
    </location>
</feature>
<reference evidence="2" key="1">
    <citation type="submission" date="2021-01" db="EMBL/GenBank/DDBJ databases">
        <authorList>
            <person name="Corre E."/>
            <person name="Pelletier E."/>
            <person name="Niang G."/>
            <person name="Scheremetjew M."/>
            <person name="Finn R."/>
            <person name="Kale V."/>
            <person name="Holt S."/>
            <person name="Cochrane G."/>
            <person name="Meng A."/>
            <person name="Brown T."/>
            <person name="Cohen L."/>
        </authorList>
    </citation>
    <scope>NUCLEOTIDE SEQUENCE</scope>
    <source>
        <strain evidence="2">CCAP 1951/1</strain>
    </source>
</reference>
<sequence>MGCASSTESQDDHGRQRYEVKPAAEHKGTNESRDPPQSATPQKQQPETTERRPSETKTSQPQPAPAERPRRSSRADDDTAKPKEAAPVITIPRHQPQNAAPQSSNAAPAPAPAPPCTSGASSQGPGGDAAAAAGHPTNSTSYLTVSNISTPGEQPADHDPSRKPTGRFVKGDADEPDPVATGEVWTMKGVLGTAMPMSDFVGSTPPEGPIAA</sequence>
<name>A0A7S1LNX9_NEODS</name>
<feature type="compositionally biased region" description="Polar residues" evidence="1">
    <location>
        <begin position="35"/>
        <end position="47"/>
    </location>
</feature>